<evidence type="ECO:0000313" key="16">
    <source>
        <dbReference type="Proteomes" id="UP000299084"/>
    </source>
</evidence>
<organism evidence="15 16">
    <name type="scientific">Camelus dromedarius</name>
    <name type="common">Dromedary</name>
    <name type="synonym">Arabian camel</name>
    <dbReference type="NCBI Taxonomy" id="9838"/>
    <lineage>
        <taxon>Eukaryota</taxon>
        <taxon>Metazoa</taxon>
        <taxon>Chordata</taxon>
        <taxon>Craniata</taxon>
        <taxon>Vertebrata</taxon>
        <taxon>Euteleostomi</taxon>
        <taxon>Mammalia</taxon>
        <taxon>Eutheria</taxon>
        <taxon>Laurasiatheria</taxon>
        <taxon>Artiodactyla</taxon>
        <taxon>Tylopoda</taxon>
        <taxon>Camelidae</taxon>
        <taxon>Camelus</taxon>
    </lineage>
</organism>
<dbReference type="Gene3D" id="1.10.630.10">
    <property type="entry name" value="Cytochrome P450"/>
    <property type="match status" value="1"/>
</dbReference>
<evidence type="ECO:0000256" key="11">
    <source>
        <dbReference type="ARBA" id="ARBA00023004"/>
    </source>
</evidence>
<dbReference type="EC" id="1.14.14.1" evidence="5"/>
<evidence type="ECO:0000256" key="14">
    <source>
        <dbReference type="SAM" id="SignalP"/>
    </source>
</evidence>
<evidence type="ECO:0000256" key="2">
    <source>
        <dbReference type="ARBA" id="ARBA00004174"/>
    </source>
</evidence>
<dbReference type="InterPro" id="IPR050705">
    <property type="entry name" value="Cytochrome_P450_3A"/>
</dbReference>
<comment type="cofactor">
    <cofactor evidence="1">
        <name>heme</name>
        <dbReference type="ChEBI" id="CHEBI:30413"/>
    </cofactor>
</comment>
<evidence type="ECO:0000256" key="6">
    <source>
        <dbReference type="ARBA" id="ARBA00022617"/>
    </source>
</evidence>
<keyword evidence="14" id="KW-0732">Signal</keyword>
<protein>
    <recommendedName>
        <fullName evidence="5">unspecific monooxygenase</fullName>
        <ecNumber evidence="5">1.14.14.1</ecNumber>
    </recommendedName>
</protein>
<keyword evidence="8" id="KW-0256">Endoplasmic reticulum</keyword>
<dbReference type="Proteomes" id="UP000299084">
    <property type="component" value="Unassembled WGS sequence"/>
</dbReference>
<sequence length="114" mass="12733">MMGPQSCGCVNFLTLDVVLCLAGTSRFVVRWGVKYQHRVDLLQLMIDSQNSKETGTHKALSDLELVAQGIIFIFAGYETTSNSLSLLVYELATHPDVQQKLQEEIDATFPNKVR</sequence>
<evidence type="ECO:0000256" key="8">
    <source>
        <dbReference type="ARBA" id="ARBA00022824"/>
    </source>
</evidence>
<dbReference type="GO" id="GO:0050649">
    <property type="term" value="F:testosterone 6-beta-hydroxylase activity"/>
    <property type="evidence" value="ECO:0007669"/>
    <property type="project" value="TreeGrafter"/>
</dbReference>
<comment type="similarity">
    <text evidence="4">Belongs to the cytochrome P450 family.</text>
</comment>
<feature type="chain" id="PRO_5024426447" description="unspecific monooxygenase" evidence="14">
    <location>
        <begin position="23"/>
        <end position="114"/>
    </location>
</feature>
<dbReference type="InterPro" id="IPR036396">
    <property type="entry name" value="Cyt_P450_sf"/>
</dbReference>
<dbReference type="PANTHER" id="PTHR24302:SF38">
    <property type="entry name" value="CYTOCHROME P450 3A5"/>
    <property type="match status" value="1"/>
</dbReference>
<dbReference type="EMBL" id="JWIN03000018">
    <property type="protein sequence ID" value="KAB1263436.1"/>
    <property type="molecule type" value="Genomic_DNA"/>
</dbReference>
<keyword evidence="11" id="KW-0408">Iron</keyword>
<evidence type="ECO:0000256" key="3">
    <source>
        <dbReference type="ARBA" id="ARBA00004406"/>
    </source>
</evidence>
<proteinExistence type="inferred from homology"/>
<dbReference type="AlphaFoldDB" id="A0A5N4CX54"/>
<evidence type="ECO:0000313" key="15">
    <source>
        <dbReference type="EMBL" id="KAB1263436.1"/>
    </source>
</evidence>
<dbReference type="Pfam" id="PF00067">
    <property type="entry name" value="p450"/>
    <property type="match status" value="1"/>
</dbReference>
<keyword evidence="7" id="KW-0479">Metal-binding</keyword>
<dbReference type="GO" id="GO:0070989">
    <property type="term" value="P:oxidative demethylation"/>
    <property type="evidence" value="ECO:0007669"/>
    <property type="project" value="TreeGrafter"/>
</dbReference>
<dbReference type="GO" id="GO:0020037">
    <property type="term" value="F:heme binding"/>
    <property type="evidence" value="ECO:0007669"/>
    <property type="project" value="InterPro"/>
</dbReference>
<keyword evidence="16" id="KW-1185">Reference proteome</keyword>
<evidence type="ECO:0000256" key="4">
    <source>
        <dbReference type="ARBA" id="ARBA00010617"/>
    </source>
</evidence>
<dbReference type="GO" id="GO:0008202">
    <property type="term" value="P:steroid metabolic process"/>
    <property type="evidence" value="ECO:0007669"/>
    <property type="project" value="TreeGrafter"/>
</dbReference>
<keyword evidence="12" id="KW-0503">Monooxygenase</keyword>
<dbReference type="GO" id="GO:0005789">
    <property type="term" value="C:endoplasmic reticulum membrane"/>
    <property type="evidence" value="ECO:0007669"/>
    <property type="project" value="UniProtKB-SubCell"/>
</dbReference>
<evidence type="ECO:0000256" key="9">
    <source>
        <dbReference type="ARBA" id="ARBA00022848"/>
    </source>
</evidence>
<dbReference type="SUPFAM" id="SSF48264">
    <property type="entry name" value="Cytochrome P450"/>
    <property type="match status" value="1"/>
</dbReference>
<evidence type="ECO:0000256" key="7">
    <source>
        <dbReference type="ARBA" id="ARBA00022723"/>
    </source>
</evidence>
<evidence type="ECO:0000256" key="13">
    <source>
        <dbReference type="ARBA" id="ARBA00023136"/>
    </source>
</evidence>
<name>A0A5N4CX54_CAMDR</name>
<comment type="subcellular location">
    <subcellularLocation>
        <location evidence="3">Endoplasmic reticulum membrane</location>
        <topology evidence="3">Peripheral membrane protein</topology>
    </subcellularLocation>
    <subcellularLocation>
        <location evidence="2">Microsome membrane</location>
        <topology evidence="2">Peripheral membrane protein</topology>
    </subcellularLocation>
</comment>
<evidence type="ECO:0000256" key="1">
    <source>
        <dbReference type="ARBA" id="ARBA00001971"/>
    </source>
</evidence>
<keyword evidence="9" id="KW-0492">Microsome</keyword>
<dbReference type="GO" id="GO:0005506">
    <property type="term" value="F:iron ion binding"/>
    <property type="evidence" value="ECO:0007669"/>
    <property type="project" value="InterPro"/>
</dbReference>
<dbReference type="InterPro" id="IPR002401">
    <property type="entry name" value="Cyt_P450_E_grp-I"/>
</dbReference>
<accession>A0A5N4CX54</accession>
<dbReference type="InterPro" id="IPR001128">
    <property type="entry name" value="Cyt_P450"/>
</dbReference>
<evidence type="ECO:0000256" key="5">
    <source>
        <dbReference type="ARBA" id="ARBA00012109"/>
    </source>
</evidence>
<dbReference type="GO" id="GO:0016712">
    <property type="term" value="F:oxidoreductase activity, acting on paired donors, with incorporation or reduction of molecular oxygen, reduced flavin or flavoprotein as one donor, and incorporation of one atom of oxygen"/>
    <property type="evidence" value="ECO:0007669"/>
    <property type="project" value="UniProtKB-EC"/>
</dbReference>
<evidence type="ECO:0000256" key="12">
    <source>
        <dbReference type="ARBA" id="ARBA00023033"/>
    </source>
</evidence>
<keyword evidence="13" id="KW-0472">Membrane</keyword>
<dbReference type="PANTHER" id="PTHR24302">
    <property type="entry name" value="CYTOCHROME P450 FAMILY 3"/>
    <property type="match status" value="1"/>
</dbReference>
<dbReference type="PRINTS" id="PR00463">
    <property type="entry name" value="EP450I"/>
</dbReference>
<evidence type="ECO:0000256" key="10">
    <source>
        <dbReference type="ARBA" id="ARBA00023002"/>
    </source>
</evidence>
<reference evidence="15 16" key="1">
    <citation type="journal article" date="2019" name="Mol. Ecol. Resour.">
        <title>Improving Illumina assemblies with Hi-C and long reads: an example with the North African dromedary.</title>
        <authorList>
            <person name="Elbers J.P."/>
            <person name="Rogers M.F."/>
            <person name="Perelman P.L."/>
            <person name="Proskuryakova A.A."/>
            <person name="Serdyukova N.A."/>
            <person name="Johnson W.E."/>
            <person name="Horin P."/>
            <person name="Corander J."/>
            <person name="Murphy D."/>
            <person name="Burger P.A."/>
        </authorList>
    </citation>
    <scope>NUCLEOTIDE SEQUENCE [LARGE SCALE GENOMIC DNA]</scope>
    <source>
        <strain evidence="15">Drom800</strain>
        <tissue evidence="15">Blood</tissue>
    </source>
</reference>
<keyword evidence="10" id="KW-0560">Oxidoreductase</keyword>
<gene>
    <name evidence="15" type="ORF">Cadr_000023631</name>
</gene>
<feature type="signal peptide" evidence="14">
    <location>
        <begin position="1"/>
        <end position="22"/>
    </location>
</feature>
<keyword evidence="6" id="KW-0349">Heme</keyword>
<comment type="caution">
    <text evidence="15">The sequence shown here is derived from an EMBL/GenBank/DDBJ whole genome shotgun (WGS) entry which is preliminary data.</text>
</comment>